<dbReference type="PROSITE" id="PS51257">
    <property type="entry name" value="PROKAR_LIPOPROTEIN"/>
    <property type="match status" value="1"/>
</dbReference>
<proteinExistence type="predicted"/>
<evidence type="ECO:0000256" key="1">
    <source>
        <dbReference type="SAM" id="SignalP"/>
    </source>
</evidence>
<dbReference type="RefSeq" id="WP_119544772.1">
    <property type="nucleotide sequence ID" value="NZ_QXIR01000001.1"/>
</dbReference>
<sequence>MKKIFVIGAALLFISGCGTEEAAVPSELCGYGEMMTVNGKEYLRINEEKPLTLDKEMGEITSKIDKALHPVADLTSNSLEEGTKIFSVRNHDDFLVAKTSNEKYLLFEQINY</sequence>
<evidence type="ECO:0008006" key="4">
    <source>
        <dbReference type="Google" id="ProtNLM"/>
    </source>
</evidence>
<name>A0A3A1R6I7_9BACI</name>
<dbReference type="EMBL" id="QXIR01000001">
    <property type="protein sequence ID" value="RIW38791.1"/>
    <property type="molecule type" value="Genomic_DNA"/>
</dbReference>
<keyword evidence="1" id="KW-0732">Signal</keyword>
<protein>
    <recommendedName>
        <fullName evidence="4">Lipoprotein</fullName>
    </recommendedName>
</protein>
<evidence type="ECO:0000313" key="2">
    <source>
        <dbReference type="EMBL" id="RIW38791.1"/>
    </source>
</evidence>
<evidence type="ECO:0000313" key="3">
    <source>
        <dbReference type="Proteomes" id="UP000265801"/>
    </source>
</evidence>
<reference evidence="2 3" key="1">
    <citation type="submission" date="2018-09" db="EMBL/GenBank/DDBJ databases">
        <title>Bacillus saliacetes sp. nov., isolated from Thai shrimp paste (Ka-pi).</title>
        <authorList>
            <person name="Daroonpunt R."/>
            <person name="Tanasupawat S."/>
            <person name="Yiamsombut S."/>
        </authorList>
    </citation>
    <scope>NUCLEOTIDE SEQUENCE [LARGE SCALE GENOMIC DNA]</scope>
    <source>
        <strain evidence="2 3">SKP7-4</strain>
    </source>
</reference>
<dbReference type="AlphaFoldDB" id="A0A3A1R6I7"/>
<comment type="caution">
    <text evidence="2">The sequence shown here is derived from an EMBL/GenBank/DDBJ whole genome shotgun (WGS) entry which is preliminary data.</text>
</comment>
<dbReference type="Proteomes" id="UP000265801">
    <property type="component" value="Unassembled WGS sequence"/>
</dbReference>
<keyword evidence="3" id="KW-1185">Reference proteome</keyword>
<organism evidence="2 3">
    <name type="scientific">Bacillus salacetis</name>
    <dbReference type="NCBI Taxonomy" id="2315464"/>
    <lineage>
        <taxon>Bacteria</taxon>
        <taxon>Bacillati</taxon>
        <taxon>Bacillota</taxon>
        <taxon>Bacilli</taxon>
        <taxon>Bacillales</taxon>
        <taxon>Bacillaceae</taxon>
        <taxon>Bacillus</taxon>
    </lineage>
</organism>
<feature type="chain" id="PRO_5017229506" description="Lipoprotein" evidence="1">
    <location>
        <begin position="23"/>
        <end position="112"/>
    </location>
</feature>
<feature type="signal peptide" evidence="1">
    <location>
        <begin position="1"/>
        <end position="22"/>
    </location>
</feature>
<gene>
    <name evidence="2" type="ORF">D3H55_00055</name>
</gene>
<accession>A0A3A1R6I7</accession>